<comment type="caution">
    <text evidence="2">The sequence shown here is derived from an EMBL/GenBank/DDBJ whole genome shotgun (WGS) entry which is preliminary data.</text>
</comment>
<sequence>MAARETWLLQSRPQNPHIRSALDEWPRRLPPPQNEAPASIWPPGAPARRLRAGPAASPKIRAFADYLVQRRRGIDPFGTQPA</sequence>
<feature type="region of interest" description="Disordered" evidence="1">
    <location>
        <begin position="24"/>
        <end position="55"/>
    </location>
</feature>
<reference evidence="2 3" key="1">
    <citation type="submission" date="2014-03" db="EMBL/GenBank/DDBJ databases">
        <title>Bradyrhizobium valentinum sp. nov., isolated from effective nodules of Lupinus mariae-josephae, a lupine endemic of basic-lime soils in Eastern Spain.</title>
        <authorList>
            <person name="Duran D."/>
            <person name="Rey L."/>
            <person name="Navarro A."/>
            <person name="Busquets A."/>
            <person name="Imperial J."/>
            <person name="Ruiz-Argueso T."/>
        </authorList>
    </citation>
    <scope>NUCLEOTIDE SEQUENCE [LARGE SCALE GENOMIC DNA]</scope>
    <source>
        <strain evidence="2 3">LmjM3</strain>
    </source>
</reference>
<keyword evidence="3" id="KW-1185">Reference proteome</keyword>
<dbReference type="AlphaFoldDB" id="A0A0R3KLB6"/>
<protein>
    <submittedName>
        <fullName evidence="2">Uncharacterized protein</fullName>
    </submittedName>
</protein>
<proteinExistence type="predicted"/>
<accession>A0A0R3KLB6</accession>
<dbReference type="STRING" id="1518501.CQ10_34690"/>
<evidence type="ECO:0000313" key="3">
    <source>
        <dbReference type="Proteomes" id="UP000051913"/>
    </source>
</evidence>
<evidence type="ECO:0000256" key="1">
    <source>
        <dbReference type="SAM" id="MobiDB-lite"/>
    </source>
</evidence>
<gene>
    <name evidence="2" type="ORF">CP49_37300</name>
</gene>
<dbReference type="Proteomes" id="UP000051913">
    <property type="component" value="Unassembled WGS sequence"/>
</dbReference>
<dbReference type="EMBL" id="LLXX01000225">
    <property type="protein sequence ID" value="KRQ92953.1"/>
    <property type="molecule type" value="Genomic_DNA"/>
</dbReference>
<organism evidence="2 3">
    <name type="scientific">Bradyrhizobium valentinum</name>
    <dbReference type="NCBI Taxonomy" id="1518501"/>
    <lineage>
        <taxon>Bacteria</taxon>
        <taxon>Pseudomonadati</taxon>
        <taxon>Pseudomonadota</taxon>
        <taxon>Alphaproteobacteria</taxon>
        <taxon>Hyphomicrobiales</taxon>
        <taxon>Nitrobacteraceae</taxon>
        <taxon>Bradyrhizobium</taxon>
    </lineage>
</organism>
<name>A0A0R3KLB6_9BRAD</name>
<evidence type="ECO:0000313" key="2">
    <source>
        <dbReference type="EMBL" id="KRQ92953.1"/>
    </source>
</evidence>